<accession>A0ABN6H1P2</accession>
<gene>
    <name evidence="2" type="ORF">HAHE_14400</name>
</gene>
<name>A0ABN6H1P2_9BACT</name>
<keyword evidence="3" id="KW-1185">Reference proteome</keyword>
<keyword evidence="1" id="KW-0472">Membrane</keyword>
<feature type="transmembrane region" description="Helical" evidence="1">
    <location>
        <begin position="62"/>
        <end position="84"/>
    </location>
</feature>
<evidence type="ECO:0000313" key="2">
    <source>
        <dbReference type="EMBL" id="BCX47532.1"/>
    </source>
</evidence>
<reference evidence="2 3" key="1">
    <citation type="submission" date="2021-06" db="EMBL/GenBank/DDBJ databases">
        <title>Complete genome of Haloferula helveola possessing various polysaccharide degrading enzymes.</title>
        <authorList>
            <person name="Takami H."/>
            <person name="Huang C."/>
            <person name="Hamasaki K."/>
        </authorList>
    </citation>
    <scope>NUCLEOTIDE SEQUENCE [LARGE SCALE GENOMIC DNA]</scope>
    <source>
        <strain evidence="2 3">CN-1</strain>
    </source>
</reference>
<dbReference type="RefSeq" id="WP_338689789.1">
    <property type="nucleotide sequence ID" value="NZ_AP024702.1"/>
</dbReference>
<proteinExistence type="predicted"/>
<evidence type="ECO:0000313" key="3">
    <source>
        <dbReference type="Proteomes" id="UP001374893"/>
    </source>
</evidence>
<dbReference type="EMBL" id="AP024702">
    <property type="protein sequence ID" value="BCX47532.1"/>
    <property type="molecule type" value="Genomic_DNA"/>
</dbReference>
<dbReference type="Proteomes" id="UP001374893">
    <property type="component" value="Chromosome"/>
</dbReference>
<keyword evidence="1" id="KW-0812">Transmembrane</keyword>
<evidence type="ECO:0000256" key="1">
    <source>
        <dbReference type="SAM" id="Phobius"/>
    </source>
</evidence>
<protein>
    <submittedName>
        <fullName evidence="2">Uncharacterized protein</fullName>
    </submittedName>
</protein>
<organism evidence="2 3">
    <name type="scientific">Haloferula helveola</name>
    <dbReference type="NCBI Taxonomy" id="490095"/>
    <lineage>
        <taxon>Bacteria</taxon>
        <taxon>Pseudomonadati</taxon>
        <taxon>Verrucomicrobiota</taxon>
        <taxon>Verrucomicrobiia</taxon>
        <taxon>Verrucomicrobiales</taxon>
        <taxon>Verrucomicrobiaceae</taxon>
        <taxon>Haloferula</taxon>
    </lineage>
</organism>
<sequence length="118" mass="12788">MTLGGRLSIGLALIWAAAWSVFLVDGLPVPCAELCRLALLTLSFPVALLKFNSMGLYSLSDFLFYCALLVPNIFLLGYGLAGIWRFLLWFNGGPIAGDDPVNEVKPVPSIESRRDAGI</sequence>
<keyword evidence="1" id="KW-1133">Transmembrane helix</keyword>